<evidence type="ECO:0000256" key="2">
    <source>
        <dbReference type="SAM" id="SignalP"/>
    </source>
</evidence>
<reference evidence="3" key="1">
    <citation type="submission" date="2022-06" db="EMBL/GenBank/DDBJ databases">
        <title>Draft genome sequence of Streptomyces sp. RB6PN25 isolated from peat swamp forest in Thailand.</title>
        <authorList>
            <person name="Duangmal K."/>
            <person name="Klaysubun C."/>
        </authorList>
    </citation>
    <scope>NUCLEOTIDE SEQUENCE</scope>
    <source>
        <strain evidence="3">RB6PN25</strain>
    </source>
</reference>
<feature type="region of interest" description="Disordered" evidence="1">
    <location>
        <begin position="30"/>
        <end position="72"/>
    </location>
</feature>
<protein>
    <recommendedName>
        <fullName evidence="5">Lipoprotein</fullName>
    </recommendedName>
</protein>
<dbReference type="RefSeq" id="WP_255922735.1">
    <property type="nucleotide sequence ID" value="NZ_JANFNG010000025.1"/>
</dbReference>
<dbReference type="PROSITE" id="PS51257">
    <property type="entry name" value="PROKAR_LIPOPROTEIN"/>
    <property type="match status" value="1"/>
</dbReference>
<dbReference type="Proteomes" id="UP001057702">
    <property type="component" value="Unassembled WGS sequence"/>
</dbReference>
<sequence length="156" mass="15569">MKKRPLAPTAAATLAAGALLTGVSGCGHSTTAGSAAGQPASHVSPGRSIGPGGPMQMPTGGPKTSKQPINQPVTLAAQDRTVTAKAVVGGCRTAKLVSQETLTAVTLTVVVTNNQKPGEMCSTLAKIVPVQTTLKAPLDSRKLIDGATGKQLPAPK</sequence>
<evidence type="ECO:0000313" key="4">
    <source>
        <dbReference type="Proteomes" id="UP001057702"/>
    </source>
</evidence>
<evidence type="ECO:0000256" key="1">
    <source>
        <dbReference type="SAM" id="MobiDB-lite"/>
    </source>
</evidence>
<evidence type="ECO:0008006" key="5">
    <source>
        <dbReference type="Google" id="ProtNLM"/>
    </source>
</evidence>
<keyword evidence="4" id="KW-1185">Reference proteome</keyword>
<evidence type="ECO:0000313" key="3">
    <source>
        <dbReference type="EMBL" id="MCQ4083739.1"/>
    </source>
</evidence>
<keyword evidence="2" id="KW-0732">Signal</keyword>
<accession>A0ABT1Q1G9</accession>
<feature type="signal peptide" evidence="2">
    <location>
        <begin position="1"/>
        <end position="20"/>
    </location>
</feature>
<name>A0ABT1Q1G9_9ACTN</name>
<dbReference type="EMBL" id="JANFNG010000025">
    <property type="protein sequence ID" value="MCQ4083739.1"/>
    <property type="molecule type" value="Genomic_DNA"/>
</dbReference>
<organism evidence="3 4">
    <name type="scientific">Streptomyces humicola</name>
    <dbReference type="NCBI Taxonomy" id="2953240"/>
    <lineage>
        <taxon>Bacteria</taxon>
        <taxon>Bacillati</taxon>
        <taxon>Actinomycetota</taxon>
        <taxon>Actinomycetes</taxon>
        <taxon>Kitasatosporales</taxon>
        <taxon>Streptomycetaceae</taxon>
        <taxon>Streptomyces</taxon>
    </lineage>
</organism>
<comment type="caution">
    <text evidence="3">The sequence shown here is derived from an EMBL/GenBank/DDBJ whole genome shotgun (WGS) entry which is preliminary data.</text>
</comment>
<gene>
    <name evidence="3" type="ORF">NGB36_24880</name>
</gene>
<feature type="chain" id="PRO_5047332637" description="Lipoprotein" evidence="2">
    <location>
        <begin position="21"/>
        <end position="156"/>
    </location>
</feature>
<proteinExistence type="predicted"/>